<organism evidence="3 4">
    <name type="scientific">Phenylobacterium montanum</name>
    <dbReference type="NCBI Taxonomy" id="2823693"/>
    <lineage>
        <taxon>Bacteria</taxon>
        <taxon>Pseudomonadati</taxon>
        <taxon>Pseudomonadota</taxon>
        <taxon>Alphaproteobacteria</taxon>
        <taxon>Caulobacterales</taxon>
        <taxon>Caulobacteraceae</taxon>
        <taxon>Phenylobacterium</taxon>
    </lineage>
</organism>
<evidence type="ECO:0000259" key="2">
    <source>
        <dbReference type="Pfam" id="PF22807"/>
    </source>
</evidence>
<feature type="domain" description="Pyrroloquinoline quinone-dependent pyranose dehydrogenase beta-propeller" evidence="2">
    <location>
        <begin position="331"/>
        <end position="443"/>
    </location>
</feature>
<dbReference type="PANTHER" id="PTHR19328:SF53">
    <property type="entry name" value="MEMBRANE PROTEIN"/>
    <property type="match status" value="1"/>
</dbReference>
<dbReference type="KEGG" id="caul:KCG34_15075"/>
<gene>
    <name evidence="3" type="ORF">KCG34_15075</name>
</gene>
<dbReference type="EMBL" id="CP073078">
    <property type="protein sequence ID" value="QUD86413.1"/>
    <property type="molecule type" value="Genomic_DNA"/>
</dbReference>
<keyword evidence="1" id="KW-0732">Signal</keyword>
<dbReference type="RefSeq" id="WP_211936465.1">
    <property type="nucleotide sequence ID" value="NZ_CP073078.1"/>
</dbReference>
<keyword evidence="4" id="KW-1185">Reference proteome</keyword>
<accession>A0A975FVV1</accession>
<evidence type="ECO:0000313" key="4">
    <source>
        <dbReference type="Proteomes" id="UP000676409"/>
    </source>
</evidence>
<dbReference type="Pfam" id="PF22807">
    <property type="entry name" value="TrAA12"/>
    <property type="match status" value="2"/>
</dbReference>
<feature type="domain" description="Pyrroloquinoline quinone-dependent pyranose dehydrogenase beta-propeller" evidence="2">
    <location>
        <begin position="75"/>
        <end position="289"/>
    </location>
</feature>
<name>A0A975FVV1_9CAUL</name>
<dbReference type="InterPro" id="IPR011041">
    <property type="entry name" value="Quinoprot_gluc/sorb_DH_b-prop"/>
</dbReference>
<feature type="chain" id="PRO_5037998252" evidence="1">
    <location>
        <begin position="23"/>
        <end position="449"/>
    </location>
</feature>
<dbReference type="InterPro" id="IPR011042">
    <property type="entry name" value="6-blade_b-propeller_TolB-like"/>
</dbReference>
<protein>
    <submittedName>
        <fullName evidence="3">Sorbosone dehydrogenase family protein</fullName>
    </submittedName>
</protein>
<evidence type="ECO:0000256" key="1">
    <source>
        <dbReference type="SAM" id="SignalP"/>
    </source>
</evidence>
<reference evidence="3" key="1">
    <citation type="submission" date="2021-04" db="EMBL/GenBank/DDBJ databases">
        <title>The complete genome sequence of Caulobacter sp. S6.</title>
        <authorList>
            <person name="Tang Y."/>
            <person name="Ouyang W."/>
            <person name="Liu Q."/>
            <person name="Huang B."/>
            <person name="Guo Z."/>
            <person name="Lei P."/>
        </authorList>
    </citation>
    <scope>NUCLEOTIDE SEQUENCE</scope>
    <source>
        <strain evidence="3">S6</strain>
    </source>
</reference>
<dbReference type="SUPFAM" id="SSF50952">
    <property type="entry name" value="Soluble quinoprotein glucose dehydrogenase"/>
    <property type="match status" value="1"/>
</dbReference>
<dbReference type="Proteomes" id="UP000676409">
    <property type="component" value="Chromosome"/>
</dbReference>
<dbReference type="AlphaFoldDB" id="A0A975FVV1"/>
<dbReference type="Gene3D" id="2.120.10.30">
    <property type="entry name" value="TolB, C-terminal domain"/>
    <property type="match status" value="1"/>
</dbReference>
<feature type="signal peptide" evidence="1">
    <location>
        <begin position="1"/>
        <end position="22"/>
    </location>
</feature>
<proteinExistence type="predicted"/>
<dbReference type="PANTHER" id="PTHR19328">
    <property type="entry name" value="HEDGEHOG-INTERACTING PROTEIN"/>
    <property type="match status" value="1"/>
</dbReference>
<evidence type="ECO:0000313" key="3">
    <source>
        <dbReference type="EMBL" id="QUD86413.1"/>
    </source>
</evidence>
<dbReference type="InterPro" id="IPR054539">
    <property type="entry name" value="Beta-prop_PDH"/>
</dbReference>
<sequence>MIKRWMTTTGLAALAAAGLAHAQTRTGAAAYGDWTTDAPGVVRKITPADLNPPSKAIAAAVASLKPRPADAALKTPAGFTVSQFATLSGPRTIRIAPNGDIFVAETQGGRIHVFRAKDGAAKPDQSETFAEGLDRPFGVAFYPPGPHPKWVYVANTNSVVRFAYHDGDLKASGAPETIVPKLTAGSQYHFTRDVAFSPDGKRMLVSIGSGSNIAEQVTKKTPEEALAWQKDHALGVMWGQEEDRAAVLSFDPEGKDRKVFAAGIRNCVGLAIHPRTHDVWCATNERDLLGDDTPPDYATRVREGGFYGWPWYYIGAHEDPRLKGQRPDLADRVTTPDVLFQPHSAPLELTFYTAKGGPAAFPAEYQGDAFVALHGSWNRAVRTGYKVVRVKLKDGVPTGEYEDFLTGFVIDAKSVWGRPVGVAVAHDGALLVSDDGGGGIWRVAHGAGQ</sequence>